<evidence type="ECO:0000313" key="1">
    <source>
        <dbReference type="EMBL" id="OGI58570.1"/>
    </source>
</evidence>
<proteinExistence type="predicted"/>
<evidence type="ECO:0000313" key="2">
    <source>
        <dbReference type="Proteomes" id="UP000177950"/>
    </source>
</evidence>
<gene>
    <name evidence="1" type="ORF">A2V58_02110</name>
</gene>
<sequence>MDTHKHTPDPADAMFDESRAERLLEGLYEQRNELGEVAEELVKLLLDAGVPFPDHLAPARGDEPH</sequence>
<dbReference type="Proteomes" id="UP000177950">
    <property type="component" value="Unassembled WGS sequence"/>
</dbReference>
<reference evidence="1 2" key="1">
    <citation type="journal article" date="2016" name="Nat. Commun.">
        <title>Thousands of microbial genomes shed light on interconnected biogeochemical processes in an aquifer system.</title>
        <authorList>
            <person name="Anantharaman K."/>
            <person name="Brown C.T."/>
            <person name="Hug L.A."/>
            <person name="Sharon I."/>
            <person name="Castelle C.J."/>
            <person name="Probst A.J."/>
            <person name="Thomas B.C."/>
            <person name="Singh A."/>
            <person name="Wilkins M.J."/>
            <person name="Karaoz U."/>
            <person name="Brodie E.L."/>
            <person name="Williams K.H."/>
            <person name="Hubbard S.S."/>
            <person name="Banfield J.F."/>
        </authorList>
    </citation>
    <scope>NUCLEOTIDE SEQUENCE [LARGE SCALE GENOMIC DNA]</scope>
</reference>
<name>A0A1F6UME3_9PROT</name>
<comment type="caution">
    <text evidence="1">The sequence shown here is derived from an EMBL/GenBank/DDBJ whole genome shotgun (WGS) entry which is preliminary data.</text>
</comment>
<accession>A0A1F6UME3</accession>
<protein>
    <submittedName>
        <fullName evidence="1">Uncharacterized protein</fullName>
    </submittedName>
</protein>
<dbReference type="AlphaFoldDB" id="A0A1F6UME3"/>
<organism evidence="1 2">
    <name type="scientific">Candidatus Muproteobacteria bacterium RBG_19FT_COMBO_61_10</name>
    <dbReference type="NCBI Taxonomy" id="1817761"/>
    <lineage>
        <taxon>Bacteria</taxon>
        <taxon>Pseudomonadati</taxon>
        <taxon>Pseudomonadota</taxon>
        <taxon>Candidatus Muproteobacteria</taxon>
    </lineage>
</organism>
<dbReference type="EMBL" id="MFSV01000068">
    <property type="protein sequence ID" value="OGI58570.1"/>
    <property type="molecule type" value="Genomic_DNA"/>
</dbReference>